<dbReference type="GO" id="GO:0048476">
    <property type="term" value="C:Holliday junction resolvase complex"/>
    <property type="evidence" value="ECO:0007669"/>
    <property type="project" value="InterPro"/>
</dbReference>
<evidence type="ECO:0000313" key="14">
    <source>
        <dbReference type="EMBL" id="PNT62008.1"/>
    </source>
</evidence>
<dbReference type="OrthoDB" id="343092at2759"/>
<evidence type="ECO:0000256" key="8">
    <source>
        <dbReference type="ARBA" id="ARBA00022842"/>
    </source>
</evidence>
<keyword evidence="10" id="KW-0234">DNA repair</keyword>
<keyword evidence="5" id="KW-0255">Endonuclease</keyword>
<dbReference type="GO" id="GO:0004519">
    <property type="term" value="F:endonuclease activity"/>
    <property type="evidence" value="ECO:0007669"/>
    <property type="project" value="UniProtKB-KW"/>
</dbReference>
<evidence type="ECO:0000256" key="9">
    <source>
        <dbReference type="ARBA" id="ARBA00023172"/>
    </source>
</evidence>
<evidence type="ECO:0000313" key="15">
    <source>
        <dbReference type="EnsemblPlants" id="PNT62008"/>
    </source>
</evidence>
<dbReference type="GO" id="GO:0005634">
    <property type="term" value="C:nucleus"/>
    <property type="evidence" value="ECO:0007669"/>
    <property type="project" value="UniProtKB-SubCell"/>
</dbReference>
<dbReference type="PANTHER" id="PTHR21077:SF5">
    <property type="entry name" value="CROSSOVER JUNCTION ENDONUCLEASE MMS4"/>
    <property type="match status" value="1"/>
</dbReference>
<keyword evidence="6" id="KW-0227">DNA damage</keyword>
<keyword evidence="12" id="KW-0469">Meiosis</keyword>
<dbReference type="PANTHER" id="PTHR21077">
    <property type="entry name" value="EME1 PROTEIN"/>
    <property type="match status" value="1"/>
</dbReference>
<dbReference type="AlphaFoldDB" id="A0A2K2CIZ6"/>
<evidence type="ECO:0000256" key="12">
    <source>
        <dbReference type="ARBA" id="ARBA00023254"/>
    </source>
</evidence>
<evidence type="ECO:0008006" key="17">
    <source>
        <dbReference type="Google" id="ProtNLM"/>
    </source>
</evidence>
<reference evidence="15" key="3">
    <citation type="submission" date="2018-08" db="UniProtKB">
        <authorList>
            <consortium name="EnsemblPlants"/>
        </authorList>
    </citation>
    <scope>IDENTIFICATION</scope>
    <source>
        <strain evidence="15">cv. Bd21</strain>
    </source>
</reference>
<evidence type="ECO:0000256" key="10">
    <source>
        <dbReference type="ARBA" id="ARBA00023204"/>
    </source>
</evidence>
<evidence type="ECO:0000256" key="5">
    <source>
        <dbReference type="ARBA" id="ARBA00022759"/>
    </source>
</evidence>
<dbReference type="GO" id="GO:0051321">
    <property type="term" value="P:meiotic cell cycle"/>
    <property type="evidence" value="ECO:0007669"/>
    <property type="project" value="UniProtKB-KW"/>
</dbReference>
<dbReference type="Pfam" id="PF21292">
    <property type="entry name" value="EME1-MUS81_C"/>
    <property type="match status" value="1"/>
</dbReference>
<dbReference type="GO" id="GO:0006310">
    <property type="term" value="P:DNA recombination"/>
    <property type="evidence" value="ECO:0007669"/>
    <property type="project" value="UniProtKB-KW"/>
</dbReference>
<keyword evidence="9" id="KW-0233">DNA recombination</keyword>
<dbReference type="GO" id="GO:0046872">
    <property type="term" value="F:metal ion binding"/>
    <property type="evidence" value="ECO:0007669"/>
    <property type="project" value="UniProtKB-KW"/>
</dbReference>
<dbReference type="InterPro" id="IPR042530">
    <property type="entry name" value="EME1/EME2_C"/>
</dbReference>
<keyword evidence="8" id="KW-0460">Magnesium</keyword>
<dbReference type="PROSITE" id="PS51257">
    <property type="entry name" value="PROKAR_LIPOPROTEIN"/>
    <property type="match status" value="1"/>
</dbReference>
<dbReference type="GO" id="GO:0016787">
    <property type="term" value="F:hydrolase activity"/>
    <property type="evidence" value="ECO:0007669"/>
    <property type="project" value="UniProtKB-KW"/>
</dbReference>
<gene>
    <name evidence="14" type="ORF">BRADI_5g23984v3</name>
</gene>
<keyword evidence="16" id="KW-1185">Reference proteome</keyword>
<keyword evidence="11" id="KW-0539">Nucleus</keyword>
<feature type="region of interest" description="Disordered" evidence="13">
    <location>
        <begin position="11"/>
        <end position="76"/>
    </location>
</feature>
<dbReference type="EMBL" id="CM000884">
    <property type="protein sequence ID" value="PNT62008.1"/>
    <property type="molecule type" value="Genomic_DNA"/>
</dbReference>
<keyword evidence="7" id="KW-0378">Hydrolase</keyword>
<dbReference type="STRING" id="15368.A0A2K2CIZ6"/>
<feature type="compositionally biased region" description="Pro residues" evidence="13">
    <location>
        <begin position="11"/>
        <end position="27"/>
    </location>
</feature>
<reference evidence="14" key="2">
    <citation type="submission" date="2017-06" db="EMBL/GenBank/DDBJ databases">
        <title>WGS assembly of Brachypodium distachyon.</title>
        <authorList>
            <consortium name="The International Brachypodium Initiative"/>
            <person name="Lucas S."/>
            <person name="Harmon-Smith M."/>
            <person name="Lail K."/>
            <person name="Tice H."/>
            <person name="Grimwood J."/>
            <person name="Bruce D."/>
            <person name="Barry K."/>
            <person name="Shu S."/>
            <person name="Lindquist E."/>
            <person name="Wang M."/>
            <person name="Pitluck S."/>
            <person name="Vogel J.P."/>
            <person name="Garvin D.F."/>
            <person name="Mockler T.C."/>
            <person name="Schmutz J."/>
            <person name="Rokhsar D."/>
            <person name="Bevan M.W."/>
        </authorList>
    </citation>
    <scope>NUCLEOTIDE SEQUENCE</scope>
    <source>
        <strain evidence="14">Bd21</strain>
    </source>
</reference>
<evidence type="ECO:0000256" key="2">
    <source>
        <dbReference type="ARBA" id="ARBA00004123"/>
    </source>
</evidence>
<evidence type="ECO:0000256" key="11">
    <source>
        <dbReference type="ARBA" id="ARBA00023242"/>
    </source>
</evidence>
<dbReference type="Gene3D" id="1.10.150.670">
    <property type="entry name" value="Crossover junction endonuclease EME1, DNA-binding domain"/>
    <property type="match status" value="1"/>
</dbReference>
<comment type="subcellular location">
    <subcellularLocation>
        <location evidence="2">Nucleus</location>
    </subcellularLocation>
</comment>
<dbReference type="Gramene" id="PNT62008">
    <property type="protein sequence ID" value="PNT62008"/>
    <property type="gene ID" value="BRADI_5g23984v3"/>
</dbReference>
<keyword evidence="3" id="KW-0540">Nuclease</keyword>
<evidence type="ECO:0000256" key="13">
    <source>
        <dbReference type="SAM" id="MobiDB-lite"/>
    </source>
</evidence>
<reference evidence="14 15" key="1">
    <citation type="journal article" date="2010" name="Nature">
        <title>Genome sequencing and analysis of the model grass Brachypodium distachyon.</title>
        <authorList>
            <consortium name="International Brachypodium Initiative"/>
        </authorList>
    </citation>
    <scope>NUCLEOTIDE SEQUENCE [LARGE SCALE GENOMIC DNA]</scope>
    <source>
        <strain evidence="14 15">Bd21</strain>
    </source>
</reference>
<evidence type="ECO:0000313" key="16">
    <source>
        <dbReference type="Proteomes" id="UP000008810"/>
    </source>
</evidence>
<feature type="region of interest" description="Disordered" evidence="13">
    <location>
        <begin position="198"/>
        <end position="217"/>
    </location>
</feature>
<dbReference type="InParanoid" id="A0A2K2CIZ6"/>
<name>A0A2K2CIZ6_BRADI</name>
<sequence length="492" mass="55274">MASRVPIVVPLPPSATACPPAPVPLPRPLQTSTKLSPLPRPSRSGARPLPRSSSSTTMTMPLHRRSGGPSRRAPSCARLPNRLPLARWATAPEPPLARRMILILILILILLSRGRSASTTMLPLRGSPYRLPGARSTPTLLLLRRRASPPRALLGLPAPRASLLLAARRMICLELLVQYLWTVMMSWMTLGTNGLPRRKRTHPARMRKNRKQKCKKKLININEQSRRSWPKKKKTGSGKDALRSIVAEIDPTVLEIGSIGGSLLTRFAEKNLTFQVKPNPMRGSILWKMVPQNDQHPVSEVSYILFVLQAQESCDLIRNGAFFNHVLEVRARYPTFTICYVINKLVKCIKQVSNISIRIHPVLIAGNVHQWKRKQLTWLYVHGNGAMTSKGSVDKALFKNNTWLRFLIAIPKLKPSLALAISKKYSTMRSLLNVYMDPSKTEREKERLLYDLMCEDSLGNETKKLGKIWSKRLYKILMAQDGAMGADEALKS</sequence>
<evidence type="ECO:0000256" key="4">
    <source>
        <dbReference type="ARBA" id="ARBA00022723"/>
    </source>
</evidence>
<evidence type="ECO:0000256" key="1">
    <source>
        <dbReference type="ARBA" id="ARBA00001946"/>
    </source>
</evidence>
<evidence type="ECO:0000256" key="6">
    <source>
        <dbReference type="ARBA" id="ARBA00022763"/>
    </source>
</evidence>
<proteinExistence type="predicted"/>
<organism evidence="14">
    <name type="scientific">Brachypodium distachyon</name>
    <name type="common">Purple false brome</name>
    <name type="synonym">Trachynia distachya</name>
    <dbReference type="NCBI Taxonomy" id="15368"/>
    <lineage>
        <taxon>Eukaryota</taxon>
        <taxon>Viridiplantae</taxon>
        <taxon>Streptophyta</taxon>
        <taxon>Embryophyta</taxon>
        <taxon>Tracheophyta</taxon>
        <taxon>Spermatophyta</taxon>
        <taxon>Magnoliopsida</taxon>
        <taxon>Liliopsida</taxon>
        <taxon>Poales</taxon>
        <taxon>Poaceae</taxon>
        <taxon>BOP clade</taxon>
        <taxon>Pooideae</taxon>
        <taxon>Stipodae</taxon>
        <taxon>Brachypodieae</taxon>
        <taxon>Brachypodium</taxon>
    </lineage>
</organism>
<evidence type="ECO:0000256" key="7">
    <source>
        <dbReference type="ARBA" id="ARBA00022801"/>
    </source>
</evidence>
<dbReference type="InterPro" id="IPR033310">
    <property type="entry name" value="Mms4/EME1/EME2"/>
</dbReference>
<dbReference type="Proteomes" id="UP000008810">
    <property type="component" value="Chromosome 5"/>
</dbReference>
<feature type="compositionally biased region" description="Low complexity" evidence="13">
    <location>
        <begin position="47"/>
        <end position="75"/>
    </location>
</feature>
<dbReference type="EnsemblPlants" id="PNT62008">
    <property type="protein sequence ID" value="PNT62008"/>
    <property type="gene ID" value="BRADI_5g23984v3"/>
</dbReference>
<comment type="cofactor">
    <cofactor evidence="1">
        <name>Mg(2+)</name>
        <dbReference type="ChEBI" id="CHEBI:18420"/>
    </cofactor>
</comment>
<protein>
    <recommendedName>
        <fullName evidence="17">ERCC4 domain-containing protein</fullName>
    </recommendedName>
</protein>
<accession>A0A2K2CIZ6</accession>
<keyword evidence="4" id="KW-0479">Metal-binding</keyword>
<evidence type="ECO:0000256" key="3">
    <source>
        <dbReference type="ARBA" id="ARBA00022722"/>
    </source>
</evidence>
<dbReference type="GO" id="GO:0006281">
    <property type="term" value="P:DNA repair"/>
    <property type="evidence" value="ECO:0007669"/>
    <property type="project" value="UniProtKB-KW"/>
</dbReference>